<gene>
    <name evidence="6" type="ORF">A5892_17745</name>
</gene>
<accession>A0A172YIN2</accession>
<reference evidence="6 7" key="1">
    <citation type="submission" date="2016-04" db="EMBL/GenBank/DDBJ databases">
        <title>Complete Genome Sequence of Halotalea alkalilenta IHB B 13600.</title>
        <authorList>
            <person name="Swarnkar M.K."/>
            <person name="Sharma A."/>
            <person name="Kaushal K."/>
            <person name="Soni R."/>
            <person name="Rana S."/>
            <person name="Singh A.K."/>
            <person name="Gulati A."/>
        </authorList>
    </citation>
    <scope>NUCLEOTIDE SEQUENCE [LARGE SCALE GENOMIC DNA]</scope>
    <source>
        <strain evidence="6 7">IHB B 13600</strain>
    </source>
</reference>
<organism evidence="6 7">
    <name type="scientific">Halotalea alkalilenta</name>
    <dbReference type="NCBI Taxonomy" id="376489"/>
    <lineage>
        <taxon>Bacteria</taxon>
        <taxon>Pseudomonadati</taxon>
        <taxon>Pseudomonadota</taxon>
        <taxon>Gammaproteobacteria</taxon>
        <taxon>Oceanospirillales</taxon>
        <taxon>Halomonadaceae</taxon>
        <taxon>Halotalea</taxon>
    </lineage>
</organism>
<evidence type="ECO:0000313" key="6">
    <source>
        <dbReference type="EMBL" id="ANF59077.1"/>
    </source>
</evidence>
<evidence type="ECO:0000313" key="7">
    <source>
        <dbReference type="Proteomes" id="UP000077875"/>
    </source>
</evidence>
<evidence type="ECO:0000259" key="5">
    <source>
        <dbReference type="Pfam" id="PF03358"/>
    </source>
</evidence>
<proteinExistence type="inferred from homology"/>
<dbReference type="InterPro" id="IPR051814">
    <property type="entry name" value="NAD(P)H-dep_FMN_reductase"/>
</dbReference>
<evidence type="ECO:0000256" key="3">
    <source>
        <dbReference type="ARBA" id="ARBA00022643"/>
    </source>
</evidence>
<evidence type="ECO:0000256" key="1">
    <source>
        <dbReference type="ARBA" id="ARBA00005990"/>
    </source>
</evidence>
<dbReference type="AlphaFoldDB" id="A0A172YIN2"/>
<dbReference type="GO" id="GO:0016491">
    <property type="term" value="F:oxidoreductase activity"/>
    <property type="evidence" value="ECO:0007669"/>
    <property type="project" value="UniProtKB-KW"/>
</dbReference>
<keyword evidence="7" id="KW-1185">Reference proteome</keyword>
<dbReference type="Proteomes" id="UP000077875">
    <property type="component" value="Chromosome"/>
</dbReference>
<keyword evidence="2" id="KW-0285">Flavoprotein</keyword>
<dbReference type="SUPFAM" id="SSF52218">
    <property type="entry name" value="Flavoproteins"/>
    <property type="match status" value="1"/>
</dbReference>
<dbReference type="Pfam" id="PF03358">
    <property type="entry name" value="FMN_red"/>
    <property type="match status" value="1"/>
</dbReference>
<dbReference type="KEGG" id="haa:A5892_17745"/>
<dbReference type="EMBL" id="CP015243">
    <property type="protein sequence ID" value="ANF59077.1"/>
    <property type="molecule type" value="Genomic_DNA"/>
</dbReference>
<dbReference type="PANTHER" id="PTHR43408:SF1">
    <property type="entry name" value="FMN REDUCTASE (NADPH)"/>
    <property type="match status" value="1"/>
</dbReference>
<keyword evidence="3" id="KW-0288">FMN</keyword>
<evidence type="ECO:0000256" key="2">
    <source>
        <dbReference type="ARBA" id="ARBA00022630"/>
    </source>
</evidence>
<keyword evidence="4" id="KW-0560">Oxidoreductase</keyword>
<protein>
    <recommendedName>
        <fullName evidence="5">NADPH-dependent FMN reductase-like domain-containing protein</fullName>
    </recommendedName>
</protein>
<dbReference type="Gene3D" id="3.40.50.360">
    <property type="match status" value="1"/>
</dbReference>
<dbReference type="STRING" id="376489.A5892_17745"/>
<evidence type="ECO:0000256" key="4">
    <source>
        <dbReference type="ARBA" id="ARBA00023002"/>
    </source>
</evidence>
<dbReference type="InterPro" id="IPR005025">
    <property type="entry name" value="FMN_Rdtase-like_dom"/>
</dbReference>
<dbReference type="PANTHER" id="PTHR43408">
    <property type="entry name" value="FMN REDUCTASE (NADPH)"/>
    <property type="match status" value="1"/>
</dbReference>
<dbReference type="RefSeq" id="WP_064123923.1">
    <property type="nucleotide sequence ID" value="NZ_CP015243.1"/>
</dbReference>
<feature type="domain" description="NADPH-dependent FMN reductase-like" evidence="5">
    <location>
        <begin position="1"/>
        <end position="139"/>
    </location>
</feature>
<sequence length="196" mass="20827">MHVVVIHGSPSAPSRSSALAEHLAERLEALGIDCDHVRLEQFSAAALLGVDTSDPAIRDYLAKVDRARGVIIATPVYTGSITALTKSLLEVIPERHLRGRPALVLASGGSAASVQAAEHALAPILRNLKATLLGASVYTASAELPSRKDDRGRTIGYRFEPPLAARLEEALEHFLVQLAGPHSSVLHAAWTSRLAL</sequence>
<comment type="similarity">
    <text evidence="1">Belongs to the SsuE family.</text>
</comment>
<dbReference type="InterPro" id="IPR029039">
    <property type="entry name" value="Flavoprotein-like_sf"/>
</dbReference>
<name>A0A172YIN2_9GAMM</name>